<dbReference type="InterPro" id="IPR034505">
    <property type="entry name" value="Coproporphyrinogen-III_oxidase"/>
</dbReference>
<evidence type="ECO:0000259" key="5">
    <source>
        <dbReference type="PROSITE" id="PS51918"/>
    </source>
</evidence>
<sequence length="350" mass="40515">MKKTLISEINHYVQKYDMKGRIIHSVYFGGGTPSLALPSTFKAVLNTIAKEFTLPSNVEITMESTETKKLQEFHAIGINRLSLGLQSLNDSELKRLGRDHTSREAIDALKESQKIFGENVTFDLIFGREGQTVEDWKAELMTALEIASNHISLYELTIKKGTPLYKDFIKGKFKKPSPDHMANLYDTTLEITKRYGFQQYEVSNFQRNEKYSRHNYGYWSGLDYLGIGPGAHGRLTDSETGMRFRTIRRLYPEEWMSQCEETGEGQYEQMNLEDVKKELVLFGLRTKIGIPRARFRKYSSNQELETNRPVRYDNNEWMLNDFREEVQDGGLRPTDKGLAVIDEIVPRIMY</sequence>
<accession>A0A9N9DNN1</accession>
<comment type="caution">
    <text evidence="6">The sequence shown here is derived from an EMBL/GenBank/DDBJ whole genome shotgun (WGS) entry which is preliminary data.</text>
</comment>
<gene>
    <name evidence="6" type="ORF">FCALED_LOCUS10641</name>
</gene>
<dbReference type="GO" id="GO:0051539">
    <property type="term" value="F:4 iron, 4 sulfur cluster binding"/>
    <property type="evidence" value="ECO:0007669"/>
    <property type="project" value="InterPro"/>
</dbReference>
<dbReference type="Pfam" id="PF04055">
    <property type="entry name" value="Radical_SAM"/>
    <property type="match status" value="1"/>
</dbReference>
<comment type="function">
    <text evidence="4">May be a heme chaperone, appears to bind heme. Homologous bacterial proteins do not have oxygen-independent coproporphyrinogen-III oxidase activity. Binds 1 [4Fe-4S] cluster. The cluster is coordinated with 3 cysteines and an exchangeable S-adenosyl-L-methionine.</text>
</comment>
<proteinExistence type="inferred from homology"/>
<evidence type="ECO:0000256" key="2">
    <source>
        <dbReference type="ARBA" id="ARBA00014678"/>
    </source>
</evidence>
<protein>
    <recommendedName>
        <fullName evidence="2">Radical S-adenosyl methionine domain-containing protein 1, mitochondrial</fullName>
    </recommendedName>
    <alternativeName>
        <fullName evidence="3">Putative heme chaperone</fullName>
    </alternativeName>
</protein>
<keyword evidence="7" id="KW-1185">Reference proteome</keyword>
<dbReference type="InterPro" id="IPR004559">
    <property type="entry name" value="HemW-like"/>
</dbReference>
<evidence type="ECO:0000256" key="4">
    <source>
        <dbReference type="ARBA" id="ARBA00045130"/>
    </source>
</evidence>
<evidence type="ECO:0000313" key="7">
    <source>
        <dbReference type="Proteomes" id="UP000789570"/>
    </source>
</evidence>
<dbReference type="AlphaFoldDB" id="A0A9N9DNN1"/>
<dbReference type="Proteomes" id="UP000789570">
    <property type="component" value="Unassembled WGS sequence"/>
</dbReference>
<dbReference type="Gene3D" id="3.30.750.200">
    <property type="match status" value="1"/>
</dbReference>
<name>A0A9N9DNN1_9GLOM</name>
<evidence type="ECO:0000256" key="1">
    <source>
        <dbReference type="ARBA" id="ARBA00006100"/>
    </source>
</evidence>
<dbReference type="SUPFAM" id="SSF102114">
    <property type="entry name" value="Radical SAM enzymes"/>
    <property type="match status" value="1"/>
</dbReference>
<dbReference type="GO" id="GO:0005739">
    <property type="term" value="C:mitochondrion"/>
    <property type="evidence" value="ECO:0007669"/>
    <property type="project" value="TreeGrafter"/>
</dbReference>
<dbReference type="PANTHER" id="PTHR13932:SF5">
    <property type="entry name" value="RADICAL S-ADENOSYL METHIONINE DOMAIN-CONTAINING PROTEIN 1, MITOCHONDRIAL"/>
    <property type="match status" value="1"/>
</dbReference>
<dbReference type="OrthoDB" id="431409at2759"/>
<dbReference type="EMBL" id="CAJVPQ010004004">
    <property type="protein sequence ID" value="CAG8642444.1"/>
    <property type="molecule type" value="Genomic_DNA"/>
</dbReference>
<dbReference type="GO" id="GO:0006779">
    <property type="term" value="P:porphyrin-containing compound biosynthetic process"/>
    <property type="evidence" value="ECO:0007669"/>
    <property type="project" value="InterPro"/>
</dbReference>
<reference evidence="6" key="1">
    <citation type="submission" date="2021-06" db="EMBL/GenBank/DDBJ databases">
        <authorList>
            <person name="Kallberg Y."/>
            <person name="Tangrot J."/>
            <person name="Rosling A."/>
        </authorList>
    </citation>
    <scope>NUCLEOTIDE SEQUENCE</scope>
    <source>
        <strain evidence="6">UK204</strain>
    </source>
</reference>
<dbReference type="InterPro" id="IPR006638">
    <property type="entry name" value="Elp3/MiaA/NifB-like_rSAM"/>
</dbReference>
<dbReference type="GO" id="GO:0004109">
    <property type="term" value="F:coproporphyrinogen oxidase activity"/>
    <property type="evidence" value="ECO:0007669"/>
    <property type="project" value="InterPro"/>
</dbReference>
<dbReference type="PROSITE" id="PS51918">
    <property type="entry name" value="RADICAL_SAM"/>
    <property type="match status" value="1"/>
</dbReference>
<feature type="domain" description="Radical SAM core" evidence="5">
    <location>
        <begin position="1"/>
        <end position="198"/>
    </location>
</feature>
<organism evidence="6 7">
    <name type="scientific">Funneliformis caledonium</name>
    <dbReference type="NCBI Taxonomy" id="1117310"/>
    <lineage>
        <taxon>Eukaryota</taxon>
        <taxon>Fungi</taxon>
        <taxon>Fungi incertae sedis</taxon>
        <taxon>Mucoromycota</taxon>
        <taxon>Glomeromycotina</taxon>
        <taxon>Glomeromycetes</taxon>
        <taxon>Glomerales</taxon>
        <taxon>Glomeraceae</taxon>
        <taxon>Funneliformis</taxon>
    </lineage>
</organism>
<comment type="similarity">
    <text evidence="1">Belongs to the anaerobic coproporphyrinogen-III oxidase family. HemW subfamily.</text>
</comment>
<dbReference type="InterPro" id="IPR058240">
    <property type="entry name" value="rSAM_sf"/>
</dbReference>
<dbReference type="SMART" id="SM00729">
    <property type="entry name" value="Elp3"/>
    <property type="match status" value="1"/>
</dbReference>
<dbReference type="NCBIfam" id="TIGR00539">
    <property type="entry name" value="hemN_rel"/>
    <property type="match status" value="1"/>
</dbReference>
<dbReference type="InterPro" id="IPR007197">
    <property type="entry name" value="rSAM"/>
</dbReference>
<evidence type="ECO:0000256" key="3">
    <source>
        <dbReference type="ARBA" id="ARBA00033094"/>
    </source>
</evidence>
<evidence type="ECO:0000313" key="6">
    <source>
        <dbReference type="EMBL" id="CAG8642444.1"/>
    </source>
</evidence>
<dbReference type="PANTHER" id="PTHR13932">
    <property type="entry name" value="COPROPORPHYRINIGEN III OXIDASE"/>
    <property type="match status" value="1"/>
</dbReference>